<keyword evidence="3" id="KW-1185">Reference proteome</keyword>
<evidence type="ECO:0000313" key="3">
    <source>
        <dbReference type="Proteomes" id="UP000467841"/>
    </source>
</evidence>
<sequence>MALLQLLFGLGGAVLGVASLGEESGVLALSSVEVSDCLSTSAFVCSTVLAALDGGLPWGVVRLDLQGIVPTRSMWCADLESRELVCSWR</sequence>
<dbReference type="EMBL" id="CACVBM020001940">
    <property type="protein sequence ID" value="CAA7062603.1"/>
    <property type="molecule type" value="Genomic_DNA"/>
</dbReference>
<feature type="chain" id="PRO_5025634458" description="Secreted protein" evidence="1">
    <location>
        <begin position="19"/>
        <end position="89"/>
    </location>
</feature>
<proteinExistence type="predicted"/>
<feature type="signal peptide" evidence="1">
    <location>
        <begin position="1"/>
        <end position="18"/>
    </location>
</feature>
<dbReference type="AlphaFoldDB" id="A0A6D2L7F5"/>
<dbReference type="Proteomes" id="UP000467841">
    <property type="component" value="Unassembled WGS sequence"/>
</dbReference>
<reference evidence="2" key="1">
    <citation type="submission" date="2020-01" db="EMBL/GenBank/DDBJ databases">
        <authorList>
            <person name="Mishra B."/>
        </authorList>
    </citation>
    <scope>NUCLEOTIDE SEQUENCE [LARGE SCALE GENOMIC DNA]</scope>
</reference>
<evidence type="ECO:0008006" key="4">
    <source>
        <dbReference type="Google" id="ProtNLM"/>
    </source>
</evidence>
<gene>
    <name evidence="2" type="ORF">MERR_LOCUS49839</name>
</gene>
<comment type="caution">
    <text evidence="2">The sequence shown here is derived from an EMBL/GenBank/DDBJ whole genome shotgun (WGS) entry which is preliminary data.</text>
</comment>
<name>A0A6D2L7F5_9BRAS</name>
<evidence type="ECO:0000313" key="2">
    <source>
        <dbReference type="EMBL" id="CAA7062603.1"/>
    </source>
</evidence>
<keyword evidence="1" id="KW-0732">Signal</keyword>
<protein>
    <recommendedName>
        <fullName evidence="4">Secreted protein</fullName>
    </recommendedName>
</protein>
<evidence type="ECO:0000256" key="1">
    <source>
        <dbReference type="SAM" id="SignalP"/>
    </source>
</evidence>
<accession>A0A6D2L7F5</accession>
<organism evidence="2 3">
    <name type="scientific">Microthlaspi erraticum</name>
    <dbReference type="NCBI Taxonomy" id="1685480"/>
    <lineage>
        <taxon>Eukaryota</taxon>
        <taxon>Viridiplantae</taxon>
        <taxon>Streptophyta</taxon>
        <taxon>Embryophyta</taxon>
        <taxon>Tracheophyta</taxon>
        <taxon>Spermatophyta</taxon>
        <taxon>Magnoliopsida</taxon>
        <taxon>eudicotyledons</taxon>
        <taxon>Gunneridae</taxon>
        <taxon>Pentapetalae</taxon>
        <taxon>rosids</taxon>
        <taxon>malvids</taxon>
        <taxon>Brassicales</taxon>
        <taxon>Brassicaceae</taxon>
        <taxon>Coluteocarpeae</taxon>
        <taxon>Microthlaspi</taxon>
    </lineage>
</organism>